<dbReference type="Proteomes" id="UP000694865">
    <property type="component" value="Unplaced"/>
</dbReference>
<sequence length="203" mass="22281">MEYYVYLIIVFAVLLKIGFYMCWYQSRRNRDNQGTLVRVIMPDGSVRNMAVRGRAQAISGQVSRNRTIYQYDNPVQVVSGEIPTTTTSRSTVAMPSTVFQNPPSYPATQENKSIPDDLPPAYSELYHNRADNCVVAAPSGSLVQQSTYGIENPPAYCPSTQELPAFPAEIAPPQPPVAMSQEATQTFPETSDTAASSEGTSTK</sequence>
<feature type="compositionally biased region" description="Polar residues" evidence="1">
    <location>
        <begin position="181"/>
        <end position="203"/>
    </location>
</feature>
<proteinExistence type="predicted"/>
<evidence type="ECO:0000313" key="4">
    <source>
        <dbReference type="RefSeq" id="XP_006818399.1"/>
    </source>
</evidence>
<evidence type="ECO:0000256" key="2">
    <source>
        <dbReference type="SAM" id="Phobius"/>
    </source>
</evidence>
<gene>
    <name evidence="4" type="primary">LOC102805431</name>
</gene>
<dbReference type="GeneID" id="102805431"/>
<feature type="transmembrane region" description="Helical" evidence="2">
    <location>
        <begin position="6"/>
        <end position="24"/>
    </location>
</feature>
<keyword evidence="2" id="KW-0472">Membrane</keyword>
<keyword evidence="3" id="KW-1185">Reference proteome</keyword>
<reference evidence="4" key="1">
    <citation type="submission" date="2025-08" db="UniProtKB">
        <authorList>
            <consortium name="RefSeq"/>
        </authorList>
    </citation>
    <scope>IDENTIFICATION</scope>
    <source>
        <tissue evidence="4">Testes</tissue>
    </source>
</reference>
<accession>A0ABM0MEF8</accession>
<dbReference type="RefSeq" id="XP_006818399.1">
    <property type="nucleotide sequence ID" value="XM_006818336.1"/>
</dbReference>
<keyword evidence="2" id="KW-1133">Transmembrane helix</keyword>
<evidence type="ECO:0000256" key="1">
    <source>
        <dbReference type="SAM" id="MobiDB-lite"/>
    </source>
</evidence>
<protein>
    <submittedName>
        <fullName evidence="4">Uncharacterized protein LOC102805431</fullName>
    </submittedName>
</protein>
<evidence type="ECO:0000313" key="3">
    <source>
        <dbReference type="Proteomes" id="UP000694865"/>
    </source>
</evidence>
<name>A0ABM0MEF8_SACKO</name>
<keyword evidence="2" id="KW-0812">Transmembrane</keyword>
<feature type="region of interest" description="Disordered" evidence="1">
    <location>
        <begin position="166"/>
        <end position="203"/>
    </location>
</feature>
<organism evidence="3 4">
    <name type="scientific">Saccoglossus kowalevskii</name>
    <name type="common">Acorn worm</name>
    <dbReference type="NCBI Taxonomy" id="10224"/>
    <lineage>
        <taxon>Eukaryota</taxon>
        <taxon>Metazoa</taxon>
        <taxon>Hemichordata</taxon>
        <taxon>Enteropneusta</taxon>
        <taxon>Harrimaniidae</taxon>
        <taxon>Saccoglossus</taxon>
    </lineage>
</organism>